<dbReference type="Proteomes" id="UP000688137">
    <property type="component" value="Unassembled WGS sequence"/>
</dbReference>
<keyword evidence="3" id="KW-1185">Reference proteome</keyword>
<feature type="signal peptide" evidence="1">
    <location>
        <begin position="1"/>
        <end position="15"/>
    </location>
</feature>
<accession>A0A8S1KX87</accession>
<comment type="caution">
    <text evidence="2">The sequence shown here is derived from an EMBL/GenBank/DDBJ whole genome shotgun (WGS) entry which is preliminary data.</text>
</comment>
<keyword evidence="1" id="KW-0732">Signal</keyword>
<dbReference type="EMBL" id="CAJJDM010000026">
    <property type="protein sequence ID" value="CAD8058505.1"/>
    <property type="molecule type" value="Genomic_DNA"/>
</dbReference>
<dbReference type="OMA" id="VECLMGF"/>
<name>A0A8S1KX87_PARPR</name>
<feature type="chain" id="PRO_5035925067" evidence="1">
    <location>
        <begin position="16"/>
        <end position="132"/>
    </location>
</feature>
<gene>
    <name evidence="2" type="ORF">PPRIM_AZ9-3.1.T0270254</name>
</gene>
<organism evidence="2 3">
    <name type="scientific">Paramecium primaurelia</name>
    <dbReference type="NCBI Taxonomy" id="5886"/>
    <lineage>
        <taxon>Eukaryota</taxon>
        <taxon>Sar</taxon>
        <taxon>Alveolata</taxon>
        <taxon>Ciliophora</taxon>
        <taxon>Intramacronucleata</taxon>
        <taxon>Oligohymenophorea</taxon>
        <taxon>Peniculida</taxon>
        <taxon>Parameciidae</taxon>
        <taxon>Paramecium</taxon>
    </lineage>
</organism>
<evidence type="ECO:0000313" key="3">
    <source>
        <dbReference type="Proteomes" id="UP000688137"/>
    </source>
</evidence>
<evidence type="ECO:0000313" key="2">
    <source>
        <dbReference type="EMBL" id="CAD8058505.1"/>
    </source>
</evidence>
<sequence length="132" mass="14672">MKSVLIALLAIAVIADEACVKEKCPKEYNGCVAEVFGCASKALNCKNKCGETDPCYRDCAYESKNKKLIDLYECGKKYCPNAAYWNLILSGCNVEQCVADFQTECLQSVNLRSVECLMGFSQRHPECDCLNE</sequence>
<reference evidence="2" key="1">
    <citation type="submission" date="2021-01" db="EMBL/GenBank/DDBJ databases">
        <authorList>
            <consortium name="Genoscope - CEA"/>
            <person name="William W."/>
        </authorList>
    </citation>
    <scope>NUCLEOTIDE SEQUENCE</scope>
</reference>
<dbReference type="AlphaFoldDB" id="A0A8S1KX87"/>
<proteinExistence type="predicted"/>
<evidence type="ECO:0000256" key="1">
    <source>
        <dbReference type="SAM" id="SignalP"/>
    </source>
</evidence>
<protein>
    <submittedName>
        <fullName evidence="2">Uncharacterized protein</fullName>
    </submittedName>
</protein>